<feature type="compositionally biased region" description="Low complexity" evidence="2">
    <location>
        <begin position="393"/>
        <end position="419"/>
    </location>
</feature>
<dbReference type="KEGG" id="ssck:SPSK_06107"/>
<gene>
    <name evidence="3" type="ORF">SPSK_06107</name>
</gene>
<accession>A0A0F2MK37</accession>
<dbReference type="EMBL" id="AXCR01000001">
    <property type="protein sequence ID" value="KJR89205.1"/>
    <property type="molecule type" value="Genomic_DNA"/>
</dbReference>
<name>A0A0F2MK37_SPOSC</name>
<evidence type="ECO:0000313" key="3">
    <source>
        <dbReference type="EMBL" id="KJR89205.1"/>
    </source>
</evidence>
<dbReference type="Proteomes" id="UP000033710">
    <property type="component" value="Unassembled WGS sequence"/>
</dbReference>
<feature type="region of interest" description="Disordered" evidence="2">
    <location>
        <begin position="378"/>
        <end position="419"/>
    </location>
</feature>
<feature type="coiled-coil region" evidence="1">
    <location>
        <begin position="221"/>
        <end position="255"/>
    </location>
</feature>
<evidence type="ECO:0000256" key="1">
    <source>
        <dbReference type="SAM" id="Coils"/>
    </source>
</evidence>
<dbReference type="AlphaFoldDB" id="A0A0F2MK37"/>
<reference evidence="3 4" key="2">
    <citation type="journal article" date="2015" name="Eukaryot. Cell">
        <title>Asexual propagation of a virulent clone complex in a human and feline outbreak of sporotrichosis.</title>
        <authorList>
            <person name="Teixeira Mde M."/>
            <person name="Rodrigues A.M."/>
            <person name="Tsui C.K."/>
            <person name="de Almeida L.G."/>
            <person name="Van Diepeningen A.D."/>
            <person name="van den Ende B.G."/>
            <person name="Fernandes G.F."/>
            <person name="Kano R."/>
            <person name="Hamelin R.C."/>
            <person name="Lopes-Bezerra L.M."/>
            <person name="Vasconcelos A.T."/>
            <person name="de Hoog S."/>
            <person name="de Camargo Z.P."/>
            <person name="Felipe M.S."/>
        </authorList>
    </citation>
    <scope>NUCLEOTIDE SEQUENCE [LARGE SCALE GENOMIC DNA]</scope>
    <source>
        <strain evidence="3 4">1099-18</strain>
    </source>
</reference>
<proteinExistence type="predicted"/>
<dbReference type="OrthoDB" id="5402392at2759"/>
<dbReference type="VEuPathDB" id="FungiDB:SPSK_06107"/>
<reference evidence="3 4" key="1">
    <citation type="journal article" date="2014" name="BMC Genomics">
        <title>Comparative genomics of the major fungal agents of human and animal Sporotrichosis: Sporothrix schenckii and Sporothrix brasiliensis.</title>
        <authorList>
            <person name="Teixeira M.M."/>
            <person name="de Almeida L.G."/>
            <person name="Kubitschek-Barreira P."/>
            <person name="Alves F.L."/>
            <person name="Kioshima E.S."/>
            <person name="Abadio A.K."/>
            <person name="Fernandes L."/>
            <person name="Derengowski L.S."/>
            <person name="Ferreira K.S."/>
            <person name="Souza R.C."/>
            <person name="Ruiz J.C."/>
            <person name="de Andrade N.C."/>
            <person name="Paes H.C."/>
            <person name="Nicola A.M."/>
            <person name="Albuquerque P."/>
            <person name="Gerber A.L."/>
            <person name="Martins V.P."/>
            <person name="Peconick L.D."/>
            <person name="Neto A.V."/>
            <person name="Chaucanez C.B."/>
            <person name="Silva P.A."/>
            <person name="Cunha O.L."/>
            <person name="de Oliveira F.F."/>
            <person name="dos Santos T.C."/>
            <person name="Barros A.L."/>
            <person name="Soares M.A."/>
            <person name="de Oliveira L.M."/>
            <person name="Marini M.M."/>
            <person name="Villalobos-Duno H."/>
            <person name="Cunha M.M."/>
            <person name="de Hoog S."/>
            <person name="da Silveira J.F."/>
            <person name="Henrissat B."/>
            <person name="Nino-Vega G.A."/>
            <person name="Cisalpino P.S."/>
            <person name="Mora-Montes H.M."/>
            <person name="Almeida S.R."/>
            <person name="Stajich J.E."/>
            <person name="Lopes-Bezerra L.M."/>
            <person name="Vasconcelos A.T."/>
            <person name="Felipe M.S."/>
        </authorList>
    </citation>
    <scope>NUCLEOTIDE SEQUENCE [LARGE SCALE GENOMIC DNA]</scope>
    <source>
        <strain evidence="3 4">1099-18</strain>
    </source>
</reference>
<organism evidence="3 4">
    <name type="scientific">Sporothrix schenckii 1099-18</name>
    <dbReference type="NCBI Taxonomy" id="1397361"/>
    <lineage>
        <taxon>Eukaryota</taxon>
        <taxon>Fungi</taxon>
        <taxon>Dikarya</taxon>
        <taxon>Ascomycota</taxon>
        <taxon>Pezizomycotina</taxon>
        <taxon>Sordariomycetes</taxon>
        <taxon>Sordariomycetidae</taxon>
        <taxon>Ophiostomatales</taxon>
        <taxon>Ophiostomataceae</taxon>
        <taxon>Sporothrix</taxon>
    </lineage>
</organism>
<dbReference type="GeneID" id="27668091"/>
<comment type="caution">
    <text evidence="3">The sequence shown here is derived from an EMBL/GenBank/DDBJ whole genome shotgun (WGS) entry which is preliminary data.</text>
</comment>
<dbReference type="RefSeq" id="XP_016591881.1">
    <property type="nucleotide sequence ID" value="XM_016732814.1"/>
</dbReference>
<evidence type="ECO:0000256" key="2">
    <source>
        <dbReference type="SAM" id="MobiDB-lite"/>
    </source>
</evidence>
<evidence type="ECO:0000313" key="4">
    <source>
        <dbReference type="Proteomes" id="UP000033710"/>
    </source>
</evidence>
<sequence length="626" mass="65773">MSAPEDTARRIQAALEPFVRPREEVAHIRRVLRAHLAACLKSDDNALDGSLALIDLSRDPEPLPETRGLQRAYLRALKANLEARREFDQRTAAAAQAASSASSTASAAAAGLDGGHDAGLSASSADGIGILQDHLTTVKLGRKRDRLQVVNRYLDALGERPVAVAAGEDYLHPEFIYGDATTTLPSVPKAVVDGLAEDEMERAAATSKDATRSDAARQVVAADLERLVAQLEKSALRAQLVLRREEKRLAAAKERSSRMSTSPSAASKLQALGVARNELIAWMEAELSNAGDEVDEDEEAAESSRQLRQSLLHGNEVVGGVGGLGGSDKKVQLEDKLDGIRDKYNQYVEARRALVATVGTMAPSDEGATKAAAPNPLFANMPQLLPNSGGDRTATAATTPSTPTAATAQSPSAAQAPKPAVSGAEKAAALGNLLLAPYFERLLAVARDQKADISHKAHYNVLLAKRLKDTCQMLDHLADESQLLPRFGAANNGGGSGGARGGAALLRKKGLLAPEQGTTAAAAEGASQRAAAWTNAADSAKIATFEAVFEKVEEGQVALERATQSLVEAELLLGRNPEDEGDGDGDGDDGKKGGTRKPGARQKQKSGDIWAKLDGELGLLKGDSCR</sequence>
<protein>
    <submittedName>
        <fullName evidence="3">Uncharacterized protein</fullName>
    </submittedName>
</protein>
<keyword evidence="1" id="KW-0175">Coiled coil</keyword>
<feature type="region of interest" description="Disordered" evidence="2">
    <location>
        <begin position="572"/>
        <end position="608"/>
    </location>
</feature>
<feature type="compositionally biased region" description="Basic residues" evidence="2">
    <location>
        <begin position="593"/>
        <end position="604"/>
    </location>
</feature>